<dbReference type="Pfam" id="PF22594">
    <property type="entry name" value="GTP-eEF1A_C"/>
    <property type="match status" value="1"/>
</dbReference>
<keyword evidence="9 14" id="KW-0067">ATP-binding</keyword>
<dbReference type="CDD" id="cd02027">
    <property type="entry name" value="APSK"/>
    <property type="match status" value="1"/>
</dbReference>
<comment type="caution">
    <text evidence="16">The sequence shown here is derived from an EMBL/GenBank/DDBJ whole genome shotgun (WGS) entry which is preliminary data.</text>
</comment>
<feature type="binding site" evidence="14">
    <location>
        <begin position="445"/>
        <end position="452"/>
    </location>
    <ligand>
        <name>ATP</name>
        <dbReference type="ChEBI" id="CHEBI:30616"/>
    </ligand>
</feature>
<evidence type="ECO:0000256" key="3">
    <source>
        <dbReference type="ARBA" id="ARBA00005438"/>
    </source>
</evidence>
<evidence type="ECO:0000256" key="5">
    <source>
        <dbReference type="ARBA" id="ARBA00011760"/>
    </source>
</evidence>
<comment type="catalytic activity">
    <reaction evidence="13">
        <text>sulfate + ATP + H(+) = adenosine 5'-phosphosulfate + diphosphate</text>
        <dbReference type="Rhea" id="RHEA:18133"/>
        <dbReference type="ChEBI" id="CHEBI:15378"/>
        <dbReference type="ChEBI" id="CHEBI:16189"/>
        <dbReference type="ChEBI" id="CHEBI:30616"/>
        <dbReference type="ChEBI" id="CHEBI:33019"/>
        <dbReference type="ChEBI" id="CHEBI:58243"/>
        <dbReference type="EC" id="2.7.7.4"/>
    </reaction>
</comment>
<comment type="function">
    <text evidence="2">APS kinase catalyzes the synthesis of activated sulfate.</text>
</comment>
<evidence type="ECO:0000256" key="1">
    <source>
        <dbReference type="ARBA" id="ARBA00001823"/>
    </source>
</evidence>
<dbReference type="SUPFAM" id="SSF50465">
    <property type="entry name" value="EF-Tu/eEF-1alpha/eIF2-gamma C-terminal domain"/>
    <property type="match status" value="1"/>
</dbReference>
<dbReference type="InterPro" id="IPR011779">
    <property type="entry name" value="SO4_adenylTrfase_lsu"/>
</dbReference>
<keyword evidence="11" id="KW-0511">Multifunctional enzyme</keyword>
<dbReference type="GO" id="GO:0004020">
    <property type="term" value="F:adenylylsulfate kinase activity"/>
    <property type="evidence" value="ECO:0007669"/>
    <property type="project" value="UniProtKB-EC"/>
</dbReference>
<dbReference type="NCBIfam" id="NF003013">
    <property type="entry name" value="PRK03846.1"/>
    <property type="match status" value="1"/>
</dbReference>
<dbReference type="Pfam" id="PF01583">
    <property type="entry name" value="APS_kinase"/>
    <property type="match status" value="1"/>
</dbReference>
<dbReference type="PROSITE" id="PS00301">
    <property type="entry name" value="G_TR_1"/>
    <property type="match status" value="1"/>
</dbReference>
<comment type="function">
    <text evidence="12">Proposed to provide activated sulfate for transfer to Nod factor. ATP sulfurylase may be the GTPase, regulating ATP sulfurylase activity.</text>
</comment>
<evidence type="ECO:0000256" key="7">
    <source>
        <dbReference type="ARBA" id="ARBA00022695"/>
    </source>
</evidence>
<dbReference type="InterPro" id="IPR054696">
    <property type="entry name" value="GTP-eEF1A_C"/>
</dbReference>
<keyword evidence="8 14" id="KW-0547">Nucleotide-binding</keyword>
<comment type="function">
    <text evidence="14">Catalyzes the synthesis of activated sulfate.</text>
</comment>
<evidence type="ECO:0000256" key="4">
    <source>
        <dbReference type="ARBA" id="ARBA00007237"/>
    </source>
</evidence>
<comment type="similarity">
    <text evidence="14">Belongs to the APS kinase family.</text>
</comment>
<dbReference type="InterPro" id="IPR000795">
    <property type="entry name" value="T_Tr_GTP-bd_dom"/>
</dbReference>
<evidence type="ECO:0000259" key="15">
    <source>
        <dbReference type="PROSITE" id="PS51722"/>
    </source>
</evidence>
<dbReference type="NCBIfam" id="TIGR02034">
    <property type="entry name" value="CysN"/>
    <property type="match status" value="1"/>
</dbReference>
<keyword evidence="14" id="KW-0597">Phosphoprotein</keyword>
<sequence length="621" mass="66414">MPGDRAFPIVVVGHVDHGKSTLIGRLLHDTGSLPEGRMAQLRSLSAKRGLDLEFSFLLDSLQVERDQGITVDAAQIWFHSAARRYVIIDAPGHVEFLRNMVTGAAAAHAAVLVIDALAGVSEQTRRHGYLLGILGVKQVVVAVNKIDLIEHDPERFVVVADAARDYLQGLGIAATAIIPLSARHGLNVVARGERTPWYGGPTLIEALDALPPRPAPEDGPLRLPVQDVYRLEDRRIVVGRIESGRVAVGDAVRFIPGSQSARVAAIEGWNGRAPTEGASTGQSVALSFDTEVFVERGAMVAGADQAPSESHVITVRLFWLDRQPLVAGDRISLRYGTAEQRVTVEAIEAVIDVDTLTSAPALALPQNAMGRARLQSAQPLAIDSFAESPRTGRGVLVRDHRLAGGFVVEDLPQAARNLTAVDAPVTPEERARRNGHRGGVLWLTGLSGAGKSTVAMRTLRVLTDRGRQAYVLDGDNIRAGLNGDLGFSAADRGENVRRTAEVAKLLADAGFIVIVALISPLAAQRAEARRIIGGTFQEVHVAADLAACEARDPKGLYRRAREDRLRDFTGISAPYEAPQAPELRLDTVALGVAEATERLVAHAEATFLPATRAPAPVRLAG</sequence>
<dbReference type="InterPro" id="IPR050100">
    <property type="entry name" value="TRAFAC_GTPase_members"/>
</dbReference>
<dbReference type="HAMAP" id="MF_00065">
    <property type="entry name" value="Adenylyl_sulf_kinase"/>
    <property type="match status" value="1"/>
</dbReference>
<dbReference type="Gene3D" id="2.40.30.10">
    <property type="entry name" value="Translation factors"/>
    <property type="match status" value="2"/>
</dbReference>
<feature type="domain" description="Tr-type G" evidence="15">
    <location>
        <begin position="4"/>
        <end position="215"/>
    </location>
</feature>
<comment type="similarity">
    <text evidence="4">In the N-terminal section; belongs to the TRAFAC class translation factor GTPase superfamily. Classic translation factor GTPase family. CysN/NodQ subfamily.</text>
</comment>
<name>A0ABT9E9I7_9PROT</name>
<evidence type="ECO:0000256" key="11">
    <source>
        <dbReference type="ARBA" id="ARBA00023268"/>
    </source>
</evidence>
<dbReference type="PROSITE" id="PS51722">
    <property type="entry name" value="G_TR_2"/>
    <property type="match status" value="1"/>
</dbReference>
<dbReference type="Pfam" id="PF00009">
    <property type="entry name" value="GTP_EFTU"/>
    <property type="match status" value="1"/>
</dbReference>
<dbReference type="Gene3D" id="3.40.50.300">
    <property type="entry name" value="P-loop containing nucleotide triphosphate hydrolases"/>
    <property type="match status" value="2"/>
</dbReference>
<comment type="similarity">
    <text evidence="3">In the C-terminal section; belongs to the APS kinase family.</text>
</comment>
<protein>
    <recommendedName>
        <fullName evidence="14">Adenylyl-sulfate kinase</fullName>
        <ecNumber evidence="14">2.7.1.25</ecNumber>
    </recommendedName>
    <alternativeName>
        <fullName evidence="14">APS kinase</fullName>
    </alternativeName>
    <alternativeName>
        <fullName evidence="14">ATP adenosine-5'-phosphosulfate 3'-phosphotransferase</fullName>
    </alternativeName>
    <alternativeName>
        <fullName evidence="14">Adenosine-5'-phosphosulfate kinase</fullName>
    </alternativeName>
</protein>
<keyword evidence="7" id="KW-0548">Nucleotidyltransferase</keyword>
<comment type="pathway">
    <text evidence="14">Sulfur metabolism; hydrogen sulfide biosynthesis; sulfite from sulfate: step 2/3.</text>
</comment>
<evidence type="ECO:0000256" key="13">
    <source>
        <dbReference type="ARBA" id="ARBA00049370"/>
    </source>
</evidence>
<accession>A0ABT9E9I7</accession>
<dbReference type="InterPro" id="IPR009001">
    <property type="entry name" value="Transl_elong_EF1A/Init_IF2_C"/>
</dbReference>
<dbReference type="InterPro" id="IPR009000">
    <property type="entry name" value="Transl_B-barrel_sf"/>
</dbReference>
<organism evidence="16 17">
    <name type="scientific">Paracraurococcus lichenis</name>
    <dbReference type="NCBI Taxonomy" id="3064888"/>
    <lineage>
        <taxon>Bacteria</taxon>
        <taxon>Pseudomonadati</taxon>
        <taxon>Pseudomonadota</taxon>
        <taxon>Alphaproteobacteria</taxon>
        <taxon>Acetobacterales</taxon>
        <taxon>Roseomonadaceae</taxon>
        <taxon>Paracraurococcus</taxon>
    </lineage>
</organism>
<dbReference type="NCBIfam" id="TIGR00455">
    <property type="entry name" value="apsK"/>
    <property type="match status" value="1"/>
</dbReference>
<feature type="active site" description="Phosphoserine intermediate" evidence="14">
    <location>
        <position position="519"/>
    </location>
</feature>
<dbReference type="InterPro" id="IPR027417">
    <property type="entry name" value="P-loop_NTPase"/>
</dbReference>
<evidence type="ECO:0000256" key="6">
    <source>
        <dbReference type="ARBA" id="ARBA00022679"/>
    </source>
</evidence>
<evidence type="ECO:0000313" key="16">
    <source>
        <dbReference type="EMBL" id="MDO9712867.1"/>
    </source>
</evidence>
<evidence type="ECO:0000256" key="9">
    <source>
        <dbReference type="ARBA" id="ARBA00022840"/>
    </source>
</evidence>
<dbReference type="PANTHER" id="PTHR23115">
    <property type="entry name" value="TRANSLATION FACTOR"/>
    <property type="match status" value="1"/>
</dbReference>
<evidence type="ECO:0000256" key="12">
    <source>
        <dbReference type="ARBA" id="ARBA00024872"/>
    </source>
</evidence>
<comment type="subunit">
    <text evidence="5">Sulfate-activating enzymes, NodP and NodQ, may be physically associated.</text>
</comment>
<evidence type="ECO:0000313" key="17">
    <source>
        <dbReference type="Proteomes" id="UP001243009"/>
    </source>
</evidence>
<dbReference type="RefSeq" id="WP_305107728.1">
    <property type="nucleotide sequence ID" value="NZ_JAUTWS010000061.1"/>
</dbReference>
<comment type="catalytic activity">
    <reaction evidence="1 14">
        <text>adenosine 5'-phosphosulfate + ATP = 3'-phosphoadenylyl sulfate + ADP + H(+)</text>
        <dbReference type="Rhea" id="RHEA:24152"/>
        <dbReference type="ChEBI" id="CHEBI:15378"/>
        <dbReference type="ChEBI" id="CHEBI:30616"/>
        <dbReference type="ChEBI" id="CHEBI:58243"/>
        <dbReference type="ChEBI" id="CHEBI:58339"/>
        <dbReference type="ChEBI" id="CHEBI:456216"/>
        <dbReference type="EC" id="2.7.1.25"/>
    </reaction>
</comment>
<keyword evidence="10" id="KW-0342">GTP-binding</keyword>
<evidence type="ECO:0000256" key="10">
    <source>
        <dbReference type="ARBA" id="ARBA00023134"/>
    </source>
</evidence>
<dbReference type="EMBL" id="JAUTWS010000061">
    <property type="protein sequence ID" value="MDO9712867.1"/>
    <property type="molecule type" value="Genomic_DNA"/>
</dbReference>
<dbReference type="InterPro" id="IPR002891">
    <property type="entry name" value="APS"/>
</dbReference>
<dbReference type="SUPFAM" id="SSF50447">
    <property type="entry name" value="Translation proteins"/>
    <property type="match status" value="1"/>
</dbReference>
<dbReference type="InterPro" id="IPR031157">
    <property type="entry name" value="G_TR_CS"/>
</dbReference>
<dbReference type="EC" id="2.7.1.25" evidence="14"/>
<evidence type="ECO:0000256" key="8">
    <source>
        <dbReference type="ARBA" id="ARBA00022741"/>
    </source>
</evidence>
<reference evidence="16 17" key="1">
    <citation type="submission" date="2023-08" db="EMBL/GenBank/DDBJ databases">
        <title>The draft genome sequence of Paracraurococcus sp. LOR1-02.</title>
        <authorList>
            <person name="Kingkaew E."/>
            <person name="Tanasupawat S."/>
        </authorList>
    </citation>
    <scope>NUCLEOTIDE SEQUENCE [LARGE SCALE GENOMIC DNA]</scope>
    <source>
        <strain evidence="16 17">LOR1-02</strain>
    </source>
</reference>
<evidence type="ECO:0000256" key="2">
    <source>
        <dbReference type="ARBA" id="ARBA00002357"/>
    </source>
</evidence>
<keyword evidence="6 14" id="KW-0808">Transferase</keyword>
<dbReference type="InterPro" id="IPR059117">
    <property type="entry name" value="APS_kinase_dom"/>
</dbReference>
<keyword evidence="17" id="KW-1185">Reference proteome</keyword>
<proteinExistence type="inferred from homology"/>
<keyword evidence="14 16" id="KW-0418">Kinase</keyword>
<gene>
    <name evidence="14 16" type="primary">cysC</name>
    <name evidence="16" type="ORF">Q7A36_31340</name>
</gene>
<dbReference type="PRINTS" id="PR00315">
    <property type="entry name" value="ELONGATNFCT"/>
</dbReference>
<dbReference type="Proteomes" id="UP001243009">
    <property type="component" value="Unassembled WGS sequence"/>
</dbReference>
<dbReference type="SUPFAM" id="SSF52540">
    <property type="entry name" value="P-loop containing nucleoside triphosphate hydrolases"/>
    <property type="match status" value="2"/>
</dbReference>
<evidence type="ECO:0000256" key="14">
    <source>
        <dbReference type="HAMAP-Rule" id="MF_00065"/>
    </source>
</evidence>